<dbReference type="Gene3D" id="1.20.272.10">
    <property type="match status" value="1"/>
</dbReference>
<dbReference type="Proteomes" id="UP000185812">
    <property type="component" value="Unassembled WGS sequence"/>
</dbReference>
<name>A0A1M6VYP3_9BACT</name>
<keyword evidence="4" id="KW-0548">Nucleotidyltransferase</keyword>
<dbReference type="InterPro" id="IPR027417">
    <property type="entry name" value="P-loop_NTPase"/>
</dbReference>
<dbReference type="PANTHER" id="PTHR34388">
    <property type="entry name" value="DNA POLYMERASE III SUBUNIT DELTA"/>
    <property type="match status" value="1"/>
</dbReference>
<dbReference type="AlphaFoldDB" id="A0A1M6VYP3"/>
<evidence type="ECO:0000256" key="6">
    <source>
        <dbReference type="ARBA" id="ARBA00022932"/>
    </source>
</evidence>
<comment type="similarity">
    <text evidence="7">Belongs to the DNA polymerase HolA subunit family.</text>
</comment>
<dbReference type="Pfam" id="PF06144">
    <property type="entry name" value="DNA_pol3_delta"/>
    <property type="match status" value="1"/>
</dbReference>
<keyword evidence="12" id="KW-1185">Reference proteome</keyword>
<dbReference type="EC" id="2.7.7.7" evidence="1"/>
<evidence type="ECO:0000313" key="11">
    <source>
        <dbReference type="EMBL" id="SHK86435.1"/>
    </source>
</evidence>
<dbReference type="GO" id="GO:0003677">
    <property type="term" value="F:DNA binding"/>
    <property type="evidence" value="ECO:0007669"/>
    <property type="project" value="InterPro"/>
</dbReference>
<protein>
    <recommendedName>
        <fullName evidence="2">DNA polymerase III subunit delta</fullName>
        <ecNumber evidence="1">2.7.7.7</ecNumber>
    </recommendedName>
</protein>
<evidence type="ECO:0000256" key="1">
    <source>
        <dbReference type="ARBA" id="ARBA00012417"/>
    </source>
</evidence>
<dbReference type="OrthoDB" id="1172326at2"/>
<sequence>MGQQPGGQSFEQLEVAFQHGNFAPLYFLYGEETFLMDTLQQLLVERALPPELRAFNLDVVYGDEAEARAVLALCQSLPVMAPRRVIVVRNFDSLRENRLFADYAARPNPQAVVLLICSGRPNLNAQPYRALRQHAVWAELRPLRPAQVPGWLARYAAREGYQLEPEALQRLAEYVGTDLQTGVQELRKLFAYAGTRKTLTLDDIVTVSGQTRSYNIFELQRAVGEGRYSDAVYIMEQLLRHASNPRSEALRIVSFLTTFFTKLWKLTLCQGQRLSNQALAGRIGVPVYFLQEYLQSSRRYGREAIRRVLAALLAADVALKRGSNLDPRLVLHLLLRQVQAACRAPLQQAA</sequence>
<dbReference type="InterPro" id="IPR005790">
    <property type="entry name" value="DNA_polIII_delta"/>
</dbReference>
<evidence type="ECO:0000256" key="2">
    <source>
        <dbReference type="ARBA" id="ARBA00017703"/>
    </source>
</evidence>
<dbReference type="InterPro" id="IPR008921">
    <property type="entry name" value="DNA_pol3_clamp-load_cplx_C"/>
</dbReference>
<dbReference type="Gene3D" id="3.40.50.300">
    <property type="entry name" value="P-loop containing nucleotide triphosphate hydrolases"/>
    <property type="match status" value="1"/>
</dbReference>
<dbReference type="SUPFAM" id="SSF48019">
    <property type="entry name" value="post-AAA+ oligomerization domain-like"/>
    <property type="match status" value="1"/>
</dbReference>
<dbReference type="GO" id="GO:0006261">
    <property type="term" value="P:DNA-templated DNA replication"/>
    <property type="evidence" value="ECO:0007669"/>
    <property type="project" value="TreeGrafter"/>
</dbReference>
<dbReference type="PANTHER" id="PTHR34388:SF1">
    <property type="entry name" value="DNA POLYMERASE III SUBUNIT DELTA"/>
    <property type="match status" value="1"/>
</dbReference>
<evidence type="ECO:0000259" key="10">
    <source>
        <dbReference type="Pfam" id="PF21694"/>
    </source>
</evidence>
<keyword evidence="6" id="KW-0239">DNA-directed DNA polymerase</keyword>
<evidence type="ECO:0000256" key="7">
    <source>
        <dbReference type="ARBA" id="ARBA00034754"/>
    </source>
</evidence>
<dbReference type="GO" id="GO:0009360">
    <property type="term" value="C:DNA polymerase III complex"/>
    <property type="evidence" value="ECO:0007669"/>
    <property type="project" value="InterPro"/>
</dbReference>
<dbReference type="GO" id="GO:0003887">
    <property type="term" value="F:DNA-directed DNA polymerase activity"/>
    <property type="evidence" value="ECO:0007669"/>
    <property type="project" value="UniProtKB-KW"/>
</dbReference>
<gene>
    <name evidence="11" type="ORF">SAMN04488087_2165</name>
</gene>
<organism evidence="11 12">
    <name type="scientific">Rhodothermus profundi</name>
    <dbReference type="NCBI Taxonomy" id="633813"/>
    <lineage>
        <taxon>Bacteria</taxon>
        <taxon>Pseudomonadati</taxon>
        <taxon>Rhodothermota</taxon>
        <taxon>Rhodothermia</taxon>
        <taxon>Rhodothermales</taxon>
        <taxon>Rhodothermaceae</taxon>
        <taxon>Rhodothermus</taxon>
    </lineage>
</organism>
<keyword evidence="5" id="KW-0235">DNA replication</keyword>
<feature type="domain" description="DNA polymerase III delta N-terminal" evidence="9">
    <location>
        <begin position="26"/>
        <end position="120"/>
    </location>
</feature>
<evidence type="ECO:0000256" key="8">
    <source>
        <dbReference type="ARBA" id="ARBA00049244"/>
    </source>
</evidence>
<evidence type="ECO:0000259" key="9">
    <source>
        <dbReference type="Pfam" id="PF06144"/>
    </source>
</evidence>
<comment type="catalytic activity">
    <reaction evidence="8">
        <text>DNA(n) + a 2'-deoxyribonucleoside 5'-triphosphate = DNA(n+1) + diphosphate</text>
        <dbReference type="Rhea" id="RHEA:22508"/>
        <dbReference type="Rhea" id="RHEA-COMP:17339"/>
        <dbReference type="Rhea" id="RHEA-COMP:17340"/>
        <dbReference type="ChEBI" id="CHEBI:33019"/>
        <dbReference type="ChEBI" id="CHEBI:61560"/>
        <dbReference type="ChEBI" id="CHEBI:173112"/>
        <dbReference type="EC" id="2.7.7.7"/>
    </reaction>
</comment>
<dbReference type="RefSeq" id="WP_072715988.1">
    <property type="nucleotide sequence ID" value="NZ_FRAU01000007.1"/>
</dbReference>
<dbReference type="InterPro" id="IPR048466">
    <property type="entry name" value="DNA_pol3_delta-like_C"/>
</dbReference>
<evidence type="ECO:0000313" key="12">
    <source>
        <dbReference type="Proteomes" id="UP000185812"/>
    </source>
</evidence>
<accession>A0A1M6VYP3</accession>
<feature type="domain" description="DNA polymerase III delta subunit-like C-terminal" evidence="10">
    <location>
        <begin position="215"/>
        <end position="336"/>
    </location>
</feature>
<evidence type="ECO:0000256" key="4">
    <source>
        <dbReference type="ARBA" id="ARBA00022695"/>
    </source>
</evidence>
<evidence type="ECO:0000256" key="3">
    <source>
        <dbReference type="ARBA" id="ARBA00022679"/>
    </source>
</evidence>
<dbReference type="InterPro" id="IPR010372">
    <property type="entry name" value="DNA_pol3_delta_N"/>
</dbReference>
<keyword evidence="3" id="KW-0808">Transferase</keyword>
<dbReference type="NCBIfam" id="TIGR01128">
    <property type="entry name" value="holA"/>
    <property type="match status" value="1"/>
</dbReference>
<dbReference type="Pfam" id="PF21694">
    <property type="entry name" value="DNA_pol3_delta_C"/>
    <property type="match status" value="1"/>
</dbReference>
<dbReference type="STRING" id="633813.SAMN04488087_2165"/>
<dbReference type="SUPFAM" id="SSF52540">
    <property type="entry name" value="P-loop containing nucleoside triphosphate hydrolases"/>
    <property type="match status" value="1"/>
</dbReference>
<dbReference type="EMBL" id="FRAU01000007">
    <property type="protein sequence ID" value="SHK86435.1"/>
    <property type="molecule type" value="Genomic_DNA"/>
</dbReference>
<proteinExistence type="inferred from homology"/>
<evidence type="ECO:0000256" key="5">
    <source>
        <dbReference type="ARBA" id="ARBA00022705"/>
    </source>
</evidence>
<dbReference type="Gene3D" id="1.10.8.60">
    <property type="match status" value="1"/>
</dbReference>
<reference evidence="12" key="1">
    <citation type="submission" date="2016-11" db="EMBL/GenBank/DDBJ databases">
        <authorList>
            <person name="Varghese N."/>
            <person name="Submissions S."/>
        </authorList>
    </citation>
    <scope>NUCLEOTIDE SEQUENCE [LARGE SCALE GENOMIC DNA]</scope>
    <source>
        <strain evidence="12">DSM 22212</strain>
    </source>
</reference>